<dbReference type="Pfam" id="PF00293">
    <property type="entry name" value="NUDIX"/>
    <property type="match status" value="1"/>
</dbReference>
<evidence type="ECO:0000256" key="2">
    <source>
        <dbReference type="ARBA" id="ARBA00022801"/>
    </source>
</evidence>
<evidence type="ECO:0000313" key="6">
    <source>
        <dbReference type="Proteomes" id="UP000316806"/>
    </source>
</evidence>
<keyword evidence="2" id="KW-0378">Hydrolase</keyword>
<accession>A0A516RJW8</accession>
<dbReference type="Gene3D" id="3.90.79.10">
    <property type="entry name" value="Nucleoside Triphosphate Pyrophosphohydrolase"/>
    <property type="match status" value="1"/>
</dbReference>
<dbReference type="PANTHER" id="PTHR43046:SF16">
    <property type="entry name" value="ADP-RIBOSE PYROPHOSPHATASE YJHB-RELATED"/>
    <property type="match status" value="1"/>
</dbReference>
<feature type="compositionally biased region" description="Pro residues" evidence="3">
    <location>
        <begin position="7"/>
        <end position="17"/>
    </location>
</feature>
<feature type="domain" description="Nudix hydrolase" evidence="4">
    <location>
        <begin position="101"/>
        <end position="233"/>
    </location>
</feature>
<feature type="region of interest" description="Disordered" evidence="3">
    <location>
        <begin position="1"/>
        <end position="97"/>
    </location>
</feature>
<sequence length="248" mass="27586">MNSKTSPSPPPNVPRPWPLVRAPVREARQIGRRHAPRHARHKRAAELRTESSRRTADDLPASSRNTDNERPSRREQPPGTPRRPPRSGSTGGAGMTPPAAPYTCVVQVLVLLYRQDGRVLLLRRAEPAYRGQLTLVGGHLEDGEWYDQAACREVREEVGVRVEPEELELACTAHLQTSDGQRRLALLLMTQTWTGEPRNCEPSRHTALVWADPGEPPVQAHPFTRALLRQFVTGAPRANISLATKGSR</sequence>
<reference evidence="5 6" key="1">
    <citation type="journal article" date="2019" name="J. Ind. Microbiol. Biotechnol.">
        <title>The complete genomic sequence of Streptomyces spectabilis NRRL-2792 and identification of secondary metabolite biosynthetic gene clusters.</title>
        <authorList>
            <person name="Sinha A."/>
            <person name="Phillips-Salemka S."/>
            <person name="Niraula T.A."/>
            <person name="Short K.A."/>
            <person name="Niraula N.P."/>
        </authorList>
    </citation>
    <scope>NUCLEOTIDE SEQUENCE [LARGE SCALE GENOMIC DNA]</scope>
    <source>
        <strain evidence="5 6">NRRL 2792</strain>
    </source>
</reference>
<protein>
    <submittedName>
        <fullName evidence="5">NUDIX domain-containing protein</fullName>
    </submittedName>
</protein>
<dbReference type="InterPro" id="IPR015797">
    <property type="entry name" value="NUDIX_hydrolase-like_dom_sf"/>
</dbReference>
<comment type="cofactor">
    <cofactor evidence="1">
        <name>Mg(2+)</name>
        <dbReference type="ChEBI" id="CHEBI:18420"/>
    </cofactor>
</comment>
<organism evidence="5 6">
    <name type="scientific">Streptomyces spectabilis</name>
    <dbReference type="NCBI Taxonomy" id="68270"/>
    <lineage>
        <taxon>Bacteria</taxon>
        <taxon>Bacillati</taxon>
        <taxon>Actinomycetota</taxon>
        <taxon>Actinomycetes</taxon>
        <taxon>Kitasatosporales</taxon>
        <taxon>Streptomycetaceae</taxon>
        <taxon>Streptomyces</taxon>
    </lineage>
</organism>
<name>A0A516RJW8_STRST</name>
<dbReference type="Proteomes" id="UP000316806">
    <property type="component" value="Chromosome"/>
</dbReference>
<dbReference type="InterPro" id="IPR000086">
    <property type="entry name" value="NUDIX_hydrolase_dom"/>
</dbReference>
<dbReference type="PANTHER" id="PTHR43046">
    <property type="entry name" value="GDP-MANNOSE MANNOSYL HYDROLASE"/>
    <property type="match status" value="1"/>
</dbReference>
<dbReference type="PROSITE" id="PS00893">
    <property type="entry name" value="NUDIX_BOX"/>
    <property type="match status" value="1"/>
</dbReference>
<evidence type="ECO:0000256" key="3">
    <source>
        <dbReference type="SAM" id="MobiDB-lite"/>
    </source>
</evidence>
<dbReference type="PROSITE" id="PS51462">
    <property type="entry name" value="NUDIX"/>
    <property type="match status" value="1"/>
</dbReference>
<feature type="compositionally biased region" description="Basic and acidic residues" evidence="3">
    <location>
        <begin position="44"/>
        <end position="57"/>
    </location>
</feature>
<feature type="compositionally biased region" description="Basic and acidic residues" evidence="3">
    <location>
        <begin position="66"/>
        <end position="76"/>
    </location>
</feature>
<dbReference type="GO" id="GO:0016787">
    <property type="term" value="F:hydrolase activity"/>
    <property type="evidence" value="ECO:0007669"/>
    <property type="project" value="UniProtKB-KW"/>
</dbReference>
<evidence type="ECO:0000313" key="5">
    <source>
        <dbReference type="EMBL" id="QDQ15934.1"/>
    </source>
</evidence>
<dbReference type="InterPro" id="IPR020084">
    <property type="entry name" value="NUDIX_hydrolase_CS"/>
</dbReference>
<evidence type="ECO:0000256" key="1">
    <source>
        <dbReference type="ARBA" id="ARBA00001946"/>
    </source>
</evidence>
<evidence type="ECO:0000259" key="4">
    <source>
        <dbReference type="PROSITE" id="PS51462"/>
    </source>
</evidence>
<gene>
    <name evidence="5" type="ORF">FH965_39750</name>
</gene>
<dbReference type="SUPFAM" id="SSF55811">
    <property type="entry name" value="Nudix"/>
    <property type="match status" value="1"/>
</dbReference>
<dbReference type="AlphaFoldDB" id="A0A516RJW8"/>
<dbReference type="EMBL" id="CP040916">
    <property type="protein sequence ID" value="QDQ15934.1"/>
    <property type="molecule type" value="Genomic_DNA"/>
</dbReference>
<proteinExistence type="predicted"/>
<feature type="compositionally biased region" description="Basic residues" evidence="3">
    <location>
        <begin position="30"/>
        <end position="43"/>
    </location>
</feature>